<feature type="region of interest" description="Disordered" evidence="1">
    <location>
        <begin position="1245"/>
        <end position="1267"/>
    </location>
</feature>
<evidence type="ECO:0008006" key="4">
    <source>
        <dbReference type="Google" id="ProtNLM"/>
    </source>
</evidence>
<organism evidence="2 3">
    <name type="scientific">Aquimonas voraii</name>
    <dbReference type="NCBI Taxonomy" id="265719"/>
    <lineage>
        <taxon>Bacteria</taxon>
        <taxon>Pseudomonadati</taxon>
        <taxon>Pseudomonadota</taxon>
        <taxon>Gammaproteobacteria</taxon>
        <taxon>Lysobacterales</taxon>
        <taxon>Lysobacteraceae</taxon>
        <taxon>Aquimonas</taxon>
    </lineage>
</organism>
<dbReference type="PANTHER" id="PTHR30121">
    <property type="entry name" value="UNCHARACTERIZED PROTEIN YJGR-RELATED"/>
    <property type="match status" value="1"/>
</dbReference>
<keyword evidence="3" id="KW-1185">Reference proteome</keyword>
<evidence type="ECO:0000313" key="2">
    <source>
        <dbReference type="EMBL" id="SDD97211.1"/>
    </source>
</evidence>
<gene>
    <name evidence="2" type="ORF">SAMN04488509_11230</name>
</gene>
<protein>
    <recommendedName>
        <fullName evidence="4">DNA phosphorothioation-dependent restriction protein DptH</fullName>
    </recommendedName>
</protein>
<accession>A0A1G6Z3V3</accession>
<reference evidence="2 3" key="1">
    <citation type="submission" date="2016-10" db="EMBL/GenBank/DDBJ databases">
        <authorList>
            <person name="de Groot N.N."/>
        </authorList>
    </citation>
    <scope>NUCLEOTIDE SEQUENCE [LARGE SCALE GENOMIC DNA]</scope>
    <source>
        <strain evidence="2 3">DSM 16957</strain>
    </source>
</reference>
<evidence type="ECO:0000313" key="3">
    <source>
        <dbReference type="Proteomes" id="UP000199603"/>
    </source>
</evidence>
<dbReference type="SUPFAM" id="SSF52540">
    <property type="entry name" value="P-loop containing nucleoside triphosphate hydrolases"/>
    <property type="match status" value="1"/>
</dbReference>
<name>A0A1G6Z3V3_9GAMM</name>
<dbReference type="InterPro" id="IPR027417">
    <property type="entry name" value="P-loop_NTPase"/>
</dbReference>
<proteinExistence type="predicted"/>
<dbReference type="STRING" id="265719.SAMN04488509_11230"/>
<evidence type="ECO:0000256" key="1">
    <source>
        <dbReference type="SAM" id="MobiDB-lite"/>
    </source>
</evidence>
<dbReference type="PANTHER" id="PTHR30121:SF6">
    <property type="entry name" value="SLR6007 PROTEIN"/>
    <property type="match status" value="1"/>
</dbReference>
<dbReference type="EMBL" id="FNAG01000012">
    <property type="protein sequence ID" value="SDD97211.1"/>
    <property type="molecule type" value="Genomic_DNA"/>
</dbReference>
<dbReference type="InterPro" id="IPR051162">
    <property type="entry name" value="T4SS_component"/>
</dbReference>
<dbReference type="Proteomes" id="UP000199603">
    <property type="component" value="Unassembled WGS sequence"/>
</dbReference>
<dbReference type="Gene3D" id="3.40.50.300">
    <property type="entry name" value="P-loop containing nucleotide triphosphate hydrolases"/>
    <property type="match status" value="2"/>
</dbReference>
<sequence length="1657" mass="179357">MIAADAADQHEVARVGAWRVIERLWELKERGLSLDQLVSLAAGFPPSSDGSIEPRSKTAILSAIVDRIEAENFGGLLSSLLQKARDDIEKEHITACLSNMRGRCDVVTAVRRCAPYAYMPSDAIAGEVWWKSLTVERWEELLDDGALPDAGGDIIIQCANPMISHLKGMVPVVKGSVQLRIEVPEKYVGRRLEVIREVPGAKAATKVWTVDAERMIHVEDDEIPPHKSPMKYSASLEGSAGKKASVRIVSMDGWLPGVVASATTATKGSLPKRSKAAKLEASLSLSGQGRHYLDIYLRPGVELASMLATGSDEEGNPDPSITAPIGMVAEGEFGVEIEIEGECFFDITLRVPEVADDQVIRIELSAEQSSPEECSSHFELQLLKNSSGRKPSAVHVNAQLRSAQLQGWMLEQGRAGRSYYPFVMAADYAADWHRRDWTGADDTIFSKASFLCDPRPSPEEMAPPQAFIDARAALAARIRGGDGNGLVEGVPLGEWMATDPDFAGEIDVYLKSYMHWLASDPDGAVWCDVGLVARLEPNGLTLVQEPDAVIVSPMHPVRLAWHCVAQRAMFLAARKRPCPAASILDPDCVPDAITLPLRNAMGGKTNATFFSVECSSDYWSILWNAGRLEALSSHGATAPLDREFGLLVGGISGGFSVSQVHKALEDICSMLVAKPVVGVLVSSTASQNNACNEGLLSWGRKYFGGGDRAAGLDAWVGASEVRIYDDRPEDARPDDAEISNLAEDTANAVHWYSGTVAGEAPDLAIIAQLETSNPGALPTKLNSPLGFGGLVRTRIREPSSMAGGQLLRESRMSGPAAPTGDGLADAVASAISSLENISEQRLGYVFAPSIHVIKGALESAEFAAVSSSSVDPACFLGSWLEGTYLWDYELPSYSGRAGDSNGYYLLSRIKDLDLETLRSVVKRFPGCEEMPEAVLAGIVEEVARRGIPTVRGLAAGDSGATGDLGLLVATRLLQDSFRAAESGAGLLTPWRREGDIEELALVIPVDPFQGYLDDLAKALKRPTLHRPDLLVATVRISDLGVQVRLTPIEVKNRGAGAAMPQSDREAALAQARSLASLLDAMLATYSEDQEMVLWRIAHQNLLTSMIGYAFRVYSQRLAAQGKSGDWSRLHARVMEAILSSQADVRVDSRGRLIVIDGSSQSGPRDTDGDGFHETIELSHKDAALFIRGEHDALCTAMKQKLGGWEMFPEGRDAGLSNQSPPVAHETAPLVDGGVEVPSLHALQATAGPEGSSLPSSGVEAMGASQPASPGAIDVDGGMAQSGLIIRVGETIDGFESQIRRLNLGNTALNQMNMGVVGDLGTGKTQLLQSLVYQIAKGKDGNRGIEPSVLIFDYKKDYSSKEFVDAVAARVISPHHLPLNLFDVSTASQSINPKLERYKFFSDVLDKIYSGIGPKQRDRLKNSVKDAYVQAAEGQYPTIYDVHRNYVEALDGGADSLSGILGDLVDMELFTPDPSVVVSSAEFLRGVVVISLNELGSDDRTKNMLVAIMLNVFYEHMLRIQKRPFLGENRNMRVVDSMLLVDEADNIMKYEFDVLRRVLLQGREFGVGVILASQYLSHFKAGATDYREPLLSWFIHKVPNVRPQELSALGFSDAVGLPQLAERIRSLGVHECLYKTHDVQGEFVRGAPFYRRGEWAKE</sequence>